<comment type="caution">
    <text evidence="3">The sequence shown here is derived from an EMBL/GenBank/DDBJ whole genome shotgun (WGS) entry which is preliminary data.</text>
</comment>
<sequence length="176" mass="18998">MSQHASALLIIDMQNGLVHAAQAPFAIESVVANINQLIAAARAQQRPIIFVQHTGPEGTPLAQGSEMWQIAAQLKRDENDIYLTKTRPSCFFQTTLLSLLQEKGIQQLAVAGMQTDYCVDTTCRGGRDLGIEMVLASDAHTTFANGVLSAEQIIAHHNKLLSGPFVSVVKAAEIAF</sequence>
<protein>
    <submittedName>
        <fullName evidence="3">Nicotinamidase-related amidase</fullName>
    </submittedName>
</protein>
<dbReference type="RefSeq" id="WP_017799647.1">
    <property type="nucleotide sequence ID" value="NZ_JAGGMQ010000001.1"/>
</dbReference>
<evidence type="ECO:0000256" key="1">
    <source>
        <dbReference type="ARBA" id="ARBA00022801"/>
    </source>
</evidence>
<organism evidence="3 4">
    <name type="scientific">Winslowiella toletana</name>
    <dbReference type="NCBI Taxonomy" id="92490"/>
    <lineage>
        <taxon>Bacteria</taxon>
        <taxon>Pseudomonadati</taxon>
        <taxon>Pseudomonadota</taxon>
        <taxon>Gammaproteobacteria</taxon>
        <taxon>Enterobacterales</taxon>
        <taxon>Erwiniaceae</taxon>
        <taxon>Winslowiella</taxon>
    </lineage>
</organism>
<dbReference type="Gene3D" id="3.40.50.850">
    <property type="entry name" value="Isochorismatase-like"/>
    <property type="match status" value="1"/>
</dbReference>
<dbReference type="SUPFAM" id="SSF52499">
    <property type="entry name" value="Isochorismatase-like hydrolases"/>
    <property type="match status" value="1"/>
</dbReference>
<dbReference type="PANTHER" id="PTHR43540:SF14">
    <property type="entry name" value="ISOCHORISMATASE"/>
    <property type="match status" value="1"/>
</dbReference>
<dbReference type="InterPro" id="IPR000868">
    <property type="entry name" value="Isochorismatase-like_dom"/>
</dbReference>
<evidence type="ECO:0000313" key="4">
    <source>
        <dbReference type="Proteomes" id="UP001195624"/>
    </source>
</evidence>
<dbReference type="Proteomes" id="UP001195624">
    <property type="component" value="Unassembled WGS sequence"/>
</dbReference>
<reference evidence="3 4" key="1">
    <citation type="submission" date="2021-03" db="EMBL/GenBank/DDBJ databases">
        <authorList>
            <person name="D'Agostino P."/>
            <person name="Huntemann M."/>
            <person name="Clum A."/>
            <person name="Spunde A."/>
            <person name="Palaniappan K."/>
            <person name="Ritter S."/>
            <person name="Mikhailova N."/>
            <person name="Chen I.-M."/>
            <person name="Stamatis D."/>
            <person name="Reddy T."/>
            <person name="O'Malley R."/>
            <person name="Daum C."/>
            <person name="Shapiro N."/>
            <person name="Ivanova N."/>
            <person name="Kyrpides N."/>
            <person name="Woyke T."/>
        </authorList>
    </citation>
    <scope>NUCLEOTIDE SEQUENCE [LARGE SCALE GENOMIC DNA]</scope>
    <source>
        <strain evidence="3 4">WS4403</strain>
    </source>
</reference>
<dbReference type="InterPro" id="IPR036380">
    <property type="entry name" value="Isochorismatase-like_sf"/>
</dbReference>
<proteinExistence type="predicted"/>
<evidence type="ECO:0000259" key="2">
    <source>
        <dbReference type="Pfam" id="PF00857"/>
    </source>
</evidence>
<name>A0ABS4P9J4_9GAMM</name>
<keyword evidence="1" id="KW-0378">Hydrolase</keyword>
<reference evidence="4" key="2">
    <citation type="submission" date="2023-07" db="EMBL/GenBank/DDBJ databases">
        <title>Genome mining of underrepresented organisms for secondary metabolites.</title>
        <authorList>
            <person name="D'Agostino P.M."/>
        </authorList>
    </citation>
    <scope>NUCLEOTIDE SEQUENCE [LARGE SCALE GENOMIC DNA]</scope>
    <source>
        <strain evidence="4">WS4403</strain>
    </source>
</reference>
<accession>A0ABS4P9J4</accession>
<dbReference type="EMBL" id="JAGGMQ010000001">
    <property type="protein sequence ID" value="MBP2168862.1"/>
    <property type="molecule type" value="Genomic_DNA"/>
</dbReference>
<evidence type="ECO:0000313" key="3">
    <source>
        <dbReference type="EMBL" id="MBP2168862.1"/>
    </source>
</evidence>
<dbReference type="Pfam" id="PF00857">
    <property type="entry name" value="Isochorismatase"/>
    <property type="match status" value="1"/>
</dbReference>
<gene>
    <name evidence="3" type="ORF">J2125_002054</name>
</gene>
<feature type="domain" description="Isochorismatase-like" evidence="2">
    <location>
        <begin position="6"/>
        <end position="144"/>
    </location>
</feature>
<dbReference type="CDD" id="cd01014">
    <property type="entry name" value="nicotinamidase_related"/>
    <property type="match status" value="1"/>
</dbReference>
<dbReference type="PANTHER" id="PTHR43540">
    <property type="entry name" value="PEROXYUREIDOACRYLATE/UREIDOACRYLATE AMIDOHYDROLASE-RELATED"/>
    <property type="match status" value="1"/>
</dbReference>
<dbReference type="InterPro" id="IPR050272">
    <property type="entry name" value="Isochorismatase-like_hydrls"/>
</dbReference>
<keyword evidence="4" id="KW-1185">Reference proteome</keyword>